<dbReference type="GO" id="GO:0030288">
    <property type="term" value="C:outer membrane-bounded periplasmic space"/>
    <property type="evidence" value="ECO:0007669"/>
    <property type="project" value="TreeGrafter"/>
</dbReference>
<dbReference type="PANTHER" id="PTHR32060">
    <property type="entry name" value="TAIL-SPECIFIC PROTEASE"/>
    <property type="match status" value="1"/>
</dbReference>
<feature type="domain" description="PDZ" evidence="8">
    <location>
        <begin position="236"/>
        <end position="321"/>
    </location>
</feature>
<sequence>MRKSLIKLLTAASFSALIPLQAVSAITETALSAEPDHKTTIIEIMESLKLGHYKRLDVNDAMSSKLLTQFIDDLDPSRSYFYQNDIDGFQRFSTQLDDDLLEGDLSAAYEIFNIFQTRNIDRLNYAINLLNGDHDFNFDREETLLADRSDAAWVLDEETMDNLWRKRIKSALLSLKLADKTEEEAKEILRKRYQNQLTRADQINNEDVFQSYANALTSQYDPHTQYFSPRRSENFQINMSLSLEGIGAVLQSEDEFTKIVRLVPAGPAEKTGQLKPSDLILGVGQGDEGEIEDVVGWRLDDVVQKIRGPKDSVVRLQVRSDDADDAPMRIIRIIRNKVKLEEQSAQKRVMEIDYQGQKVKLGVIEIPTFYIDFAALQRGDKNYKSTTRDVEKLIKELESEDISGLIIDLRDNGGGSLREANELVGLFINRGPVVQIRDQQGYIRVLGDRDPKIAYSGPMAVMVNRLSASASEIFAGAMQDYQRAIVIGGQTFGKGTVQTLQPLQHGQLKLTNAKFYRISGESTQHKGVIPDISFPTLYDHDEIGESALDGALVWDQVHEAPHGSFIGASSFIQTLTERHLQRIQENPDFEFMREQVAEMQKRRDKNEISLREATLKQERNESEAWQVETENRRRIQKGLTPIEKLSDLEDEQKKDAQGRPINPQAEAMLEESGRILIDMVVATQKYTAARK</sequence>
<dbReference type="CDD" id="cd06782">
    <property type="entry name" value="cpPDZ_CPP-like"/>
    <property type="match status" value="1"/>
</dbReference>
<comment type="caution">
    <text evidence="9">The sequence shown here is derived from an EMBL/GenBank/DDBJ whole genome shotgun (WGS) entry which is preliminary data.</text>
</comment>
<keyword evidence="10" id="KW-1185">Reference proteome</keyword>
<organism evidence="9 10">
    <name type="scientific">Pontibacterium sinense</name>
    <dbReference type="NCBI Taxonomy" id="2781979"/>
    <lineage>
        <taxon>Bacteria</taxon>
        <taxon>Pseudomonadati</taxon>
        <taxon>Pseudomonadota</taxon>
        <taxon>Gammaproteobacteria</taxon>
        <taxon>Oceanospirillales</taxon>
        <taxon>Oceanospirillaceae</taxon>
        <taxon>Pontibacterium</taxon>
    </lineage>
</organism>
<protein>
    <submittedName>
        <fullName evidence="9">Carboxy terminal-processing peptidase</fullName>
    </submittedName>
</protein>
<dbReference type="RefSeq" id="WP_193954024.1">
    <property type="nucleotide sequence ID" value="NZ_JADEYS010000014.1"/>
</dbReference>
<dbReference type="NCBIfam" id="TIGR00225">
    <property type="entry name" value="prc"/>
    <property type="match status" value="1"/>
</dbReference>
<dbReference type="InterPro" id="IPR005151">
    <property type="entry name" value="Tail-specific_protease"/>
</dbReference>
<dbReference type="InterPro" id="IPR020992">
    <property type="entry name" value="Tail_Prtase_C"/>
</dbReference>
<evidence type="ECO:0000256" key="2">
    <source>
        <dbReference type="ARBA" id="ARBA00022670"/>
    </source>
</evidence>
<dbReference type="AlphaFoldDB" id="A0A8J7FFB1"/>
<dbReference type="Gene3D" id="3.30.750.44">
    <property type="match status" value="1"/>
</dbReference>
<dbReference type="InterPro" id="IPR004447">
    <property type="entry name" value="Peptidase_S41A"/>
</dbReference>
<feature type="signal peptide" evidence="7">
    <location>
        <begin position="1"/>
        <end position="24"/>
    </location>
</feature>
<dbReference type="PANTHER" id="PTHR32060:SF22">
    <property type="entry name" value="CARBOXYL-TERMINAL-PROCESSING PEPTIDASE 3, CHLOROPLASTIC"/>
    <property type="match status" value="1"/>
</dbReference>
<evidence type="ECO:0000313" key="10">
    <source>
        <dbReference type="Proteomes" id="UP000640333"/>
    </source>
</evidence>
<keyword evidence="2 5" id="KW-0645">Protease</keyword>
<dbReference type="InterPro" id="IPR040573">
    <property type="entry name" value="TSP_N"/>
</dbReference>
<evidence type="ECO:0000256" key="4">
    <source>
        <dbReference type="ARBA" id="ARBA00022825"/>
    </source>
</evidence>
<dbReference type="Pfam" id="PF03572">
    <property type="entry name" value="Peptidase_S41"/>
    <property type="match status" value="1"/>
</dbReference>
<dbReference type="Pfam" id="PF00595">
    <property type="entry name" value="PDZ"/>
    <property type="match status" value="1"/>
</dbReference>
<dbReference type="SMART" id="SM00228">
    <property type="entry name" value="PDZ"/>
    <property type="match status" value="1"/>
</dbReference>
<evidence type="ECO:0000259" key="8">
    <source>
        <dbReference type="PROSITE" id="PS50106"/>
    </source>
</evidence>
<dbReference type="CDD" id="cd07560">
    <property type="entry name" value="Peptidase_S41_CPP"/>
    <property type="match status" value="1"/>
</dbReference>
<evidence type="ECO:0000256" key="3">
    <source>
        <dbReference type="ARBA" id="ARBA00022801"/>
    </source>
</evidence>
<feature type="chain" id="PRO_5035261762" evidence="7">
    <location>
        <begin position="25"/>
        <end position="691"/>
    </location>
</feature>
<evidence type="ECO:0000256" key="6">
    <source>
        <dbReference type="SAM" id="MobiDB-lite"/>
    </source>
</evidence>
<dbReference type="GO" id="GO:0008236">
    <property type="term" value="F:serine-type peptidase activity"/>
    <property type="evidence" value="ECO:0007669"/>
    <property type="project" value="UniProtKB-KW"/>
</dbReference>
<evidence type="ECO:0000256" key="7">
    <source>
        <dbReference type="SAM" id="SignalP"/>
    </source>
</evidence>
<gene>
    <name evidence="9" type="ORF">IOQ59_14100</name>
</gene>
<dbReference type="GO" id="GO:0004175">
    <property type="term" value="F:endopeptidase activity"/>
    <property type="evidence" value="ECO:0007669"/>
    <property type="project" value="TreeGrafter"/>
</dbReference>
<evidence type="ECO:0000256" key="1">
    <source>
        <dbReference type="ARBA" id="ARBA00009179"/>
    </source>
</evidence>
<evidence type="ECO:0000313" key="9">
    <source>
        <dbReference type="EMBL" id="MBE9398389.1"/>
    </source>
</evidence>
<dbReference type="SMART" id="SM00245">
    <property type="entry name" value="TSPc"/>
    <property type="match status" value="1"/>
</dbReference>
<comment type="similarity">
    <text evidence="1 5">Belongs to the peptidase S41A family.</text>
</comment>
<dbReference type="Proteomes" id="UP000640333">
    <property type="component" value="Unassembled WGS sequence"/>
</dbReference>
<keyword evidence="3 5" id="KW-0378">Hydrolase</keyword>
<keyword evidence="4 5" id="KW-0720">Serine protease</keyword>
<dbReference type="Pfam" id="PF11818">
    <property type="entry name" value="DUF3340"/>
    <property type="match status" value="1"/>
</dbReference>
<dbReference type="InterPro" id="IPR036034">
    <property type="entry name" value="PDZ_sf"/>
</dbReference>
<evidence type="ECO:0000256" key="5">
    <source>
        <dbReference type="RuleBase" id="RU004404"/>
    </source>
</evidence>
<proteinExistence type="inferred from homology"/>
<dbReference type="FunFam" id="3.90.226.10:FF:000090">
    <property type="entry name" value="Tail-specific protease"/>
    <property type="match status" value="1"/>
</dbReference>
<dbReference type="Pfam" id="PF17804">
    <property type="entry name" value="TSP_NTD"/>
    <property type="match status" value="1"/>
</dbReference>
<feature type="compositionally biased region" description="Basic and acidic residues" evidence="6">
    <location>
        <begin position="644"/>
        <end position="657"/>
    </location>
</feature>
<dbReference type="SUPFAM" id="SSF52096">
    <property type="entry name" value="ClpP/crotonase"/>
    <property type="match status" value="1"/>
</dbReference>
<dbReference type="InterPro" id="IPR001478">
    <property type="entry name" value="PDZ"/>
</dbReference>
<dbReference type="EMBL" id="JADEYS010000014">
    <property type="protein sequence ID" value="MBE9398389.1"/>
    <property type="molecule type" value="Genomic_DNA"/>
</dbReference>
<feature type="region of interest" description="Disordered" evidence="6">
    <location>
        <begin position="638"/>
        <end position="664"/>
    </location>
</feature>
<dbReference type="PROSITE" id="PS50106">
    <property type="entry name" value="PDZ"/>
    <property type="match status" value="1"/>
</dbReference>
<dbReference type="Gene3D" id="3.90.226.10">
    <property type="entry name" value="2-enoyl-CoA Hydratase, Chain A, domain 1"/>
    <property type="match status" value="1"/>
</dbReference>
<reference evidence="9" key="1">
    <citation type="submission" date="2020-10" db="EMBL/GenBank/DDBJ databases">
        <title>Bacterium isolated from coastal waters sediment.</title>
        <authorList>
            <person name="Chen R.-J."/>
            <person name="Lu D.-C."/>
            <person name="Zhu K.-L."/>
            <person name="Du Z.-J."/>
        </authorList>
    </citation>
    <scope>NUCLEOTIDE SEQUENCE</scope>
    <source>
        <strain evidence="9">N1Y112</strain>
    </source>
</reference>
<dbReference type="GO" id="GO:0006508">
    <property type="term" value="P:proteolysis"/>
    <property type="evidence" value="ECO:0007669"/>
    <property type="project" value="UniProtKB-KW"/>
</dbReference>
<name>A0A8J7FFB1_9GAMM</name>
<dbReference type="GO" id="GO:0007165">
    <property type="term" value="P:signal transduction"/>
    <property type="evidence" value="ECO:0007669"/>
    <property type="project" value="TreeGrafter"/>
</dbReference>
<dbReference type="Gene3D" id="2.30.42.10">
    <property type="match status" value="1"/>
</dbReference>
<accession>A0A8J7FFB1</accession>
<keyword evidence="7" id="KW-0732">Signal</keyword>
<dbReference type="SUPFAM" id="SSF50156">
    <property type="entry name" value="PDZ domain-like"/>
    <property type="match status" value="1"/>
</dbReference>
<dbReference type="InterPro" id="IPR029045">
    <property type="entry name" value="ClpP/crotonase-like_dom_sf"/>
</dbReference>